<name>A0ABD5YS30_9EURY</name>
<feature type="DNA-binding region" description="H-T-H motif" evidence="5">
    <location>
        <begin position="35"/>
        <end position="54"/>
    </location>
</feature>
<keyword evidence="2" id="KW-0805">Transcription regulation</keyword>
<dbReference type="AlphaFoldDB" id="A0ABD5YS30"/>
<dbReference type="Gene3D" id="1.10.357.10">
    <property type="entry name" value="Tetracycline Repressor, domain 2"/>
    <property type="match status" value="1"/>
</dbReference>
<keyword evidence="1" id="KW-0678">Repressor</keyword>
<keyword evidence="8" id="KW-1185">Reference proteome</keyword>
<evidence type="ECO:0000259" key="6">
    <source>
        <dbReference type="PROSITE" id="PS50977"/>
    </source>
</evidence>
<dbReference type="Pfam" id="PF00440">
    <property type="entry name" value="TetR_N"/>
    <property type="match status" value="1"/>
</dbReference>
<feature type="domain" description="HTH tetR-type" evidence="6">
    <location>
        <begin position="12"/>
        <end position="72"/>
    </location>
</feature>
<comment type="caution">
    <text evidence="7">The sequence shown here is derived from an EMBL/GenBank/DDBJ whole genome shotgun (WGS) entry which is preliminary data.</text>
</comment>
<dbReference type="InterPro" id="IPR036271">
    <property type="entry name" value="Tet_transcr_reg_TetR-rel_C_sf"/>
</dbReference>
<sequence length="206" mass="23989">MADERSFLDSPEGTREEIMNATYHALCEHGYADLTIQRIGDQFEKSKSLLYHHYDGKDELLFDFLDFMLEELETSVPETIEEDAKTHLNVIFDKVFACERTEEKREFEAAMVELRAQAAHDDRYREYFTQHDRFIENHLSHVIEVGIADGDFRDVDPERVAPFIRTIIDGVRINRSTSNVGVTRSVRSELDSYIESTLCIDDENKQ</sequence>
<dbReference type="InterPro" id="IPR039538">
    <property type="entry name" value="BetI_C"/>
</dbReference>
<dbReference type="PANTHER" id="PTHR47506:SF6">
    <property type="entry name" value="HTH-TYPE TRANSCRIPTIONAL REPRESSOR NEMR"/>
    <property type="match status" value="1"/>
</dbReference>
<proteinExistence type="predicted"/>
<evidence type="ECO:0000256" key="5">
    <source>
        <dbReference type="PROSITE-ProRule" id="PRU00335"/>
    </source>
</evidence>
<dbReference type="PANTHER" id="PTHR47506">
    <property type="entry name" value="TRANSCRIPTIONAL REGULATORY PROTEIN"/>
    <property type="match status" value="1"/>
</dbReference>
<organism evidence="7 8">
    <name type="scientific">Halocatena marina</name>
    <dbReference type="NCBI Taxonomy" id="2934937"/>
    <lineage>
        <taxon>Archaea</taxon>
        <taxon>Methanobacteriati</taxon>
        <taxon>Methanobacteriota</taxon>
        <taxon>Stenosarchaea group</taxon>
        <taxon>Halobacteria</taxon>
        <taxon>Halobacteriales</taxon>
        <taxon>Natronomonadaceae</taxon>
        <taxon>Halocatena</taxon>
    </lineage>
</organism>
<gene>
    <name evidence="7" type="ORF">ACFQL7_09315</name>
</gene>
<dbReference type="GO" id="GO:0003677">
    <property type="term" value="F:DNA binding"/>
    <property type="evidence" value="ECO:0007669"/>
    <property type="project" value="UniProtKB-UniRule"/>
</dbReference>
<accession>A0ABD5YS30</accession>
<dbReference type="GeneID" id="76199606"/>
<dbReference type="EMBL" id="JBHTAX010000001">
    <property type="protein sequence ID" value="MFC7190036.1"/>
    <property type="molecule type" value="Genomic_DNA"/>
</dbReference>
<evidence type="ECO:0000256" key="3">
    <source>
        <dbReference type="ARBA" id="ARBA00023125"/>
    </source>
</evidence>
<evidence type="ECO:0000256" key="2">
    <source>
        <dbReference type="ARBA" id="ARBA00023015"/>
    </source>
</evidence>
<keyword evidence="3 5" id="KW-0238">DNA-binding</keyword>
<dbReference type="SUPFAM" id="SSF48498">
    <property type="entry name" value="Tetracyclin repressor-like, C-terminal domain"/>
    <property type="match status" value="1"/>
</dbReference>
<evidence type="ECO:0000313" key="7">
    <source>
        <dbReference type="EMBL" id="MFC7190036.1"/>
    </source>
</evidence>
<dbReference type="Pfam" id="PF13977">
    <property type="entry name" value="TetR_C_6"/>
    <property type="match status" value="1"/>
</dbReference>
<protein>
    <submittedName>
        <fullName evidence="7">TetR/AcrR family transcriptional regulator</fullName>
    </submittedName>
</protein>
<evidence type="ECO:0000256" key="4">
    <source>
        <dbReference type="ARBA" id="ARBA00023163"/>
    </source>
</evidence>
<dbReference type="RefSeq" id="WP_248906482.1">
    <property type="nucleotide sequence ID" value="NZ_CP109979.1"/>
</dbReference>
<dbReference type="SUPFAM" id="SSF46689">
    <property type="entry name" value="Homeodomain-like"/>
    <property type="match status" value="1"/>
</dbReference>
<evidence type="ECO:0000313" key="8">
    <source>
        <dbReference type="Proteomes" id="UP001596417"/>
    </source>
</evidence>
<reference evidence="7 8" key="1">
    <citation type="journal article" date="2019" name="Int. J. Syst. Evol. Microbiol.">
        <title>The Global Catalogue of Microorganisms (GCM) 10K type strain sequencing project: providing services to taxonomists for standard genome sequencing and annotation.</title>
        <authorList>
            <consortium name="The Broad Institute Genomics Platform"/>
            <consortium name="The Broad Institute Genome Sequencing Center for Infectious Disease"/>
            <person name="Wu L."/>
            <person name="Ma J."/>
        </authorList>
    </citation>
    <scope>NUCLEOTIDE SEQUENCE [LARGE SCALE GENOMIC DNA]</scope>
    <source>
        <strain evidence="7 8">RDMS1</strain>
    </source>
</reference>
<evidence type="ECO:0000256" key="1">
    <source>
        <dbReference type="ARBA" id="ARBA00022491"/>
    </source>
</evidence>
<keyword evidence="4" id="KW-0804">Transcription</keyword>
<dbReference type="InterPro" id="IPR001647">
    <property type="entry name" value="HTH_TetR"/>
</dbReference>
<dbReference type="Proteomes" id="UP001596417">
    <property type="component" value="Unassembled WGS sequence"/>
</dbReference>
<dbReference type="InterPro" id="IPR009057">
    <property type="entry name" value="Homeodomain-like_sf"/>
</dbReference>
<dbReference type="PROSITE" id="PS50977">
    <property type="entry name" value="HTH_TETR_2"/>
    <property type="match status" value="1"/>
</dbReference>